<dbReference type="OrthoDB" id="7411253at2"/>
<keyword evidence="3" id="KW-1185">Reference proteome</keyword>
<dbReference type="NCBIfam" id="TIGR04433">
    <property type="entry name" value="UrcA_uranyl"/>
    <property type="match status" value="1"/>
</dbReference>
<protein>
    <submittedName>
        <fullName evidence="2">UrcA family protein</fullName>
    </submittedName>
</protein>
<feature type="chain" id="PRO_5017205810" evidence="1">
    <location>
        <begin position="30"/>
        <end position="117"/>
    </location>
</feature>
<sequence>MPNISKAPRGAAIVAASLIGLTAMAPAFASDGEVLVRQALDQNAVTIETADLDMTSAYDRDTLQIRIDNAAREVCDINGGSKVDRLPDARACFATARQHAVSQLSARGVPASALSGG</sequence>
<feature type="signal peptide" evidence="1">
    <location>
        <begin position="1"/>
        <end position="29"/>
    </location>
</feature>
<organism evidence="2 3">
    <name type="scientific">Aurantiacibacter xanthus</name>
    <dbReference type="NCBI Taxonomy" id="1784712"/>
    <lineage>
        <taxon>Bacteria</taxon>
        <taxon>Pseudomonadati</taxon>
        <taxon>Pseudomonadota</taxon>
        <taxon>Alphaproteobacteria</taxon>
        <taxon>Sphingomonadales</taxon>
        <taxon>Erythrobacteraceae</taxon>
        <taxon>Aurantiacibacter</taxon>
    </lineage>
</organism>
<comment type="caution">
    <text evidence="2">The sequence shown here is derived from an EMBL/GenBank/DDBJ whole genome shotgun (WGS) entry which is preliminary data.</text>
</comment>
<dbReference type="Proteomes" id="UP000265366">
    <property type="component" value="Unassembled WGS sequence"/>
</dbReference>
<accession>A0A3A1PAY4</accession>
<keyword evidence="1" id="KW-0732">Signal</keyword>
<proteinExistence type="predicted"/>
<evidence type="ECO:0000256" key="1">
    <source>
        <dbReference type="SAM" id="SignalP"/>
    </source>
</evidence>
<evidence type="ECO:0000313" key="2">
    <source>
        <dbReference type="EMBL" id="RIV89922.1"/>
    </source>
</evidence>
<reference evidence="2 3" key="1">
    <citation type="submission" date="2018-08" db="EMBL/GenBank/DDBJ databases">
        <title>Erythrobacter zhengii sp.nov., a bacterium isolated from deep-sea sediment.</title>
        <authorList>
            <person name="Fang C."/>
            <person name="Wu Y.-H."/>
            <person name="Sun C."/>
            <person name="Wang H."/>
            <person name="Cheng H."/>
            <person name="Meng F.-X."/>
            <person name="Wang C.-S."/>
            <person name="Xu X.-W."/>
        </authorList>
    </citation>
    <scope>NUCLEOTIDE SEQUENCE [LARGE SCALE GENOMIC DNA]</scope>
    <source>
        <strain evidence="2 3">CCTCC AB 2015396</strain>
    </source>
</reference>
<dbReference type="InterPro" id="IPR030972">
    <property type="entry name" value="UrcA_uranyl"/>
</dbReference>
<dbReference type="AlphaFoldDB" id="A0A3A1PAY4"/>
<name>A0A3A1PAY4_9SPHN</name>
<gene>
    <name evidence="2" type="ORF">D2V17_05245</name>
</gene>
<dbReference type="EMBL" id="QXFM01000054">
    <property type="protein sequence ID" value="RIV89922.1"/>
    <property type="molecule type" value="Genomic_DNA"/>
</dbReference>
<dbReference type="RefSeq" id="WP_119592041.1">
    <property type="nucleotide sequence ID" value="NZ_QXFM01000054.1"/>
</dbReference>
<evidence type="ECO:0000313" key="3">
    <source>
        <dbReference type="Proteomes" id="UP000265366"/>
    </source>
</evidence>